<dbReference type="OrthoDB" id="9794876at2"/>
<sequence length="125" mass="14264">MTTRPANPRHELGKRGEDLAVDYLTRHGLKFLIRNWRCREGEVDILLTDDSARVLVACEVKTRSGGGFGTPAEAVDDEKARRVRLVATHWLAHFKVPWVPIRGDIMSIVWPPNTTPRIRHWKGAF</sequence>
<evidence type="ECO:0000313" key="4">
    <source>
        <dbReference type="Proteomes" id="UP000295680"/>
    </source>
</evidence>
<keyword evidence="3" id="KW-0255">Endonuclease</keyword>
<evidence type="ECO:0000256" key="1">
    <source>
        <dbReference type="ARBA" id="ARBA00006738"/>
    </source>
</evidence>
<dbReference type="Pfam" id="PF02021">
    <property type="entry name" value="UPF0102"/>
    <property type="match status" value="1"/>
</dbReference>
<comment type="caution">
    <text evidence="3">The sequence shown here is derived from an EMBL/GenBank/DDBJ whole genome shotgun (WGS) entry which is preliminary data.</text>
</comment>
<dbReference type="InterPro" id="IPR003509">
    <property type="entry name" value="UPF0102_YraN-like"/>
</dbReference>
<dbReference type="NCBIfam" id="NF009154">
    <property type="entry name" value="PRK12497.3-3"/>
    <property type="match status" value="1"/>
</dbReference>
<dbReference type="AlphaFoldDB" id="A0A4V2S6Q2"/>
<dbReference type="HAMAP" id="MF_00048">
    <property type="entry name" value="UPF0102"/>
    <property type="match status" value="1"/>
</dbReference>
<proteinExistence type="inferred from homology"/>
<dbReference type="RefSeq" id="WP_132120610.1">
    <property type="nucleotide sequence ID" value="NZ_SLWS01000006.1"/>
</dbReference>
<comment type="similarity">
    <text evidence="1 2">Belongs to the UPF0102 family.</text>
</comment>
<accession>A0A4V2S6Q2</accession>
<dbReference type="CDD" id="cd20736">
    <property type="entry name" value="PoNe_Nuclease"/>
    <property type="match status" value="1"/>
</dbReference>
<dbReference type="InterPro" id="IPR011335">
    <property type="entry name" value="Restrct_endonuc-II-like"/>
</dbReference>
<keyword evidence="3" id="KW-0540">Nuclease</keyword>
<evidence type="ECO:0000313" key="3">
    <source>
        <dbReference type="EMBL" id="TCO56950.1"/>
    </source>
</evidence>
<dbReference type="EMBL" id="SLWS01000006">
    <property type="protein sequence ID" value="TCO56950.1"/>
    <property type="molecule type" value="Genomic_DNA"/>
</dbReference>
<gene>
    <name evidence="3" type="ORF">EV192_106425</name>
</gene>
<dbReference type="PANTHER" id="PTHR34039">
    <property type="entry name" value="UPF0102 PROTEIN YRAN"/>
    <property type="match status" value="1"/>
</dbReference>
<evidence type="ECO:0000256" key="2">
    <source>
        <dbReference type="HAMAP-Rule" id="MF_00048"/>
    </source>
</evidence>
<dbReference type="GO" id="GO:0004519">
    <property type="term" value="F:endonuclease activity"/>
    <property type="evidence" value="ECO:0007669"/>
    <property type="project" value="UniProtKB-KW"/>
</dbReference>
<keyword evidence="3" id="KW-0378">Hydrolase</keyword>
<dbReference type="Gene3D" id="3.40.1350.10">
    <property type="match status" value="1"/>
</dbReference>
<protein>
    <recommendedName>
        <fullName evidence="2">UPF0102 protein EV192_106425</fullName>
    </recommendedName>
</protein>
<organism evidence="3 4">
    <name type="scientific">Actinocrispum wychmicini</name>
    <dbReference type="NCBI Taxonomy" id="1213861"/>
    <lineage>
        <taxon>Bacteria</taxon>
        <taxon>Bacillati</taxon>
        <taxon>Actinomycetota</taxon>
        <taxon>Actinomycetes</taxon>
        <taxon>Pseudonocardiales</taxon>
        <taxon>Pseudonocardiaceae</taxon>
        <taxon>Actinocrispum</taxon>
    </lineage>
</organism>
<dbReference type="Proteomes" id="UP000295680">
    <property type="component" value="Unassembled WGS sequence"/>
</dbReference>
<name>A0A4V2S6Q2_9PSEU</name>
<keyword evidence="4" id="KW-1185">Reference proteome</keyword>
<dbReference type="SUPFAM" id="SSF52980">
    <property type="entry name" value="Restriction endonuclease-like"/>
    <property type="match status" value="1"/>
</dbReference>
<dbReference type="PANTHER" id="PTHR34039:SF1">
    <property type="entry name" value="UPF0102 PROTEIN YRAN"/>
    <property type="match status" value="1"/>
</dbReference>
<dbReference type="GO" id="GO:0003676">
    <property type="term" value="F:nucleic acid binding"/>
    <property type="evidence" value="ECO:0007669"/>
    <property type="project" value="InterPro"/>
</dbReference>
<dbReference type="InterPro" id="IPR011856">
    <property type="entry name" value="tRNA_endonuc-like_dom_sf"/>
</dbReference>
<reference evidence="3 4" key="1">
    <citation type="submission" date="2019-03" db="EMBL/GenBank/DDBJ databases">
        <title>Genomic Encyclopedia of Type Strains, Phase IV (KMG-IV): sequencing the most valuable type-strain genomes for metagenomic binning, comparative biology and taxonomic classification.</title>
        <authorList>
            <person name="Goeker M."/>
        </authorList>
    </citation>
    <scope>NUCLEOTIDE SEQUENCE [LARGE SCALE GENOMIC DNA]</scope>
    <source>
        <strain evidence="3 4">DSM 45934</strain>
    </source>
</reference>